<organism evidence="1 2">
    <name type="scientific">Babjeviella inositovora NRRL Y-12698</name>
    <dbReference type="NCBI Taxonomy" id="984486"/>
    <lineage>
        <taxon>Eukaryota</taxon>
        <taxon>Fungi</taxon>
        <taxon>Dikarya</taxon>
        <taxon>Ascomycota</taxon>
        <taxon>Saccharomycotina</taxon>
        <taxon>Pichiomycetes</taxon>
        <taxon>Serinales incertae sedis</taxon>
        <taxon>Babjeviella</taxon>
    </lineage>
</organism>
<dbReference type="Proteomes" id="UP000094336">
    <property type="component" value="Unassembled WGS sequence"/>
</dbReference>
<keyword evidence="2" id="KW-1185">Reference proteome</keyword>
<dbReference type="AlphaFoldDB" id="A0A1E3QMY0"/>
<evidence type="ECO:0000313" key="2">
    <source>
        <dbReference type="Proteomes" id="UP000094336"/>
    </source>
</evidence>
<dbReference type="EMBL" id="KV454433">
    <property type="protein sequence ID" value="ODQ79049.1"/>
    <property type="molecule type" value="Genomic_DNA"/>
</dbReference>
<sequence length="82" mass="9412">MRSECRSYTLLVYMYNTSQASVLRSVWWGDVSIRGGILLSFRSAKLECINSRYPYGLLDLERHVTSDFSKILGGYALQLAFH</sequence>
<dbReference type="GeneID" id="30147038"/>
<name>A0A1E3QMY0_9ASCO</name>
<proteinExistence type="predicted"/>
<protein>
    <submittedName>
        <fullName evidence="1">Uncharacterized protein</fullName>
    </submittedName>
</protein>
<gene>
    <name evidence="1" type="ORF">BABINDRAFT_162121</name>
</gene>
<reference evidence="2" key="1">
    <citation type="submission" date="2016-05" db="EMBL/GenBank/DDBJ databases">
        <title>Comparative genomics of biotechnologically important yeasts.</title>
        <authorList>
            <consortium name="DOE Joint Genome Institute"/>
            <person name="Riley R."/>
            <person name="Haridas S."/>
            <person name="Wolfe K.H."/>
            <person name="Lopes M.R."/>
            <person name="Hittinger C.T."/>
            <person name="Goker M."/>
            <person name="Salamov A."/>
            <person name="Wisecaver J."/>
            <person name="Long T.M."/>
            <person name="Aerts A.L."/>
            <person name="Barry K."/>
            <person name="Choi C."/>
            <person name="Clum A."/>
            <person name="Coughlan A.Y."/>
            <person name="Deshpande S."/>
            <person name="Douglass A.P."/>
            <person name="Hanson S.J."/>
            <person name="Klenk H.-P."/>
            <person name="Labutti K."/>
            <person name="Lapidus A."/>
            <person name="Lindquist E."/>
            <person name="Lipzen A."/>
            <person name="Meier-Kolthoff J.P."/>
            <person name="Ohm R.A."/>
            <person name="Otillar R.P."/>
            <person name="Pangilinan J."/>
            <person name="Peng Y."/>
            <person name="Rokas A."/>
            <person name="Rosa C.A."/>
            <person name="Scheuner C."/>
            <person name="Sibirny A.A."/>
            <person name="Slot J.C."/>
            <person name="Stielow J.B."/>
            <person name="Sun H."/>
            <person name="Kurtzman C.P."/>
            <person name="Blackwell M."/>
            <person name="Grigoriev I.V."/>
            <person name="Jeffries T.W."/>
        </authorList>
    </citation>
    <scope>NUCLEOTIDE SEQUENCE [LARGE SCALE GENOMIC DNA]</scope>
    <source>
        <strain evidence="2">NRRL Y-12698</strain>
    </source>
</reference>
<accession>A0A1E3QMY0</accession>
<evidence type="ECO:0000313" key="1">
    <source>
        <dbReference type="EMBL" id="ODQ79049.1"/>
    </source>
</evidence>
<dbReference type="RefSeq" id="XP_018984377.1">
    <property type="nucleotide sequence ID" value="XM_019129185.1"/>
</dbReference>